<accession>A0ABP9Z3D3</accession>
<name>A0ABP9Z3D3_9FUNG</name>
<comment type="caution">
    <text evidence="1">The sequence shown here is derived from an EMBL/GenBank/DDBJ whole genome shotgun (WGS) entry which is preliminary data.</text>
</comment>
<keyword evidence="2" id="KW-1185">Reference proteome</keyword>
<dbReference type="EMBL" id="BAABUK010000017">
    <property type="protein sequence ID" value="GAA5813632.1"/>
    <property type="molecule type" value="Genomic_DNA"/>
</dbReference>
<evidence type="ECO:0000313" key="2">
    <source>
        <dbReference type="Proteomes" id="UP001473302"/>
    </source>
</evidence>
<reference evidence="1 2" key="1">
    <citation type="submission" date="2024-04" db="EMBL/GenBank/DDBJ databases">
        <title>genome sequences of Mucor flavus KT1a and Helicostylum pulchrum KT1b strains isolated from the surface of a dry-aged beef.</title>
        <authorList>
            <person name="Toyotome T."/>
            <person name="Hosono M."/>
            <person name="Torimaru M."/>
            <person name="Fukuda K."/>
            <person name="Mikami N."/>
        </authorList>
    </citation>
    <scope>NUCLEOTIDE SEQUENCE [LARGE SCALE GENOMIC DNA]</scope>
    <source>
        <strain evidence="1 2">KT1a</strain>
    </source>
</reference>
<proteinExistence type="predicted"/>
<organism evidence="1 2">
    <name type="scientific">Mucor flavus</name>
    <dbReference type="NCBI Taxonomy" id="439312"/>
    <lineage>
        <taxon>Eukaryota</taxon>
        <taxon>Fungi</taxon>
        <taxon>Fungi incertae sedis</taxon>
        <taxon>Mucoromycota</taxon>
        <taxon>Mucoromycotina</taxon>
        <taxon>Mucoromycetes</taxon>
        <taxon>Mucorales</taxon>
        <taxon>Mucorineae</taxon>
        <taxon>Mucoraceae</taxon>
        <taxon>Mucor</taxon>
    </lineage>
</organism>
<sequence>MNVSTDDDGEDINKDALTIKEIIFGMALKKFRGVRWTKSEKRTLNELDEGSPFLNVNLVLSRAVISLLMKKQPLTDTDISVLKLSLSGIVNQLKTDQFNAIKPYLPEKFDQSHVDHIADKIKCYAMNDDTLSMYESILDLMESENASIELALLRIDTFKTKFLETKSRTAEGYIMLKVVEYILETLNDWKQDDSEAIIYRRITTIFDFMFRKTHVKLADGEIACDRSKHERQYNDIVFGTSSADRELCGRKIDLLIRYGRDAKDLELASIEFKKPSATAATALNQQCKNLRINGAILNHLQGLDKKIDSLLAMDWIGSTGYIYSLVAHHGVYVAKFIDILTIPTSVNGLLNFKNTLRLLFAFKEPLTD</sequence>
<evidence type="ECO:0000313" key="1">
    <source>
        <dbReference type="EMBL" id="GAA5813632.1"/>
    </source>
</evidence>
<gene>
    <name evidence="1" type="ORF">MFLAVUS_007116</name>
</gene>
<protein>
    <submittedName>
        <fullName evidence="1">Uncharacterized protein</fullName>
    </submittedName>
</protein>
<dbReference type="Proteomes" id="UP001473302">
    <property type="component" value="Unassembled WGS sequence"/>
</dbReference>